<dbReference type="AlphaFoldDB" id="A0A7U5AZH3"/>
<gene>
    <name evidence="3" type="ORF">TS59_0944</name>
    <name evidence="2" type="ORF">TS59_0959</name>
</gene>
<proteinExistence type="predicted"/>
<dbReference type="EMBL" id="LAEW01000001">
    <property type="protein sequence ID" value="KJQ46152.1"/>
    <property type="molecule type" value="Genomic_DNA"/>
</dbReference>
<keyword evidence="1" id="KW-1133">Transmembrane helix</keyword>
<organism evidence="3 4">
    <name type="scientific">Mycoplasma mycoides subsp. mycoides</name>
    <dbReference type="NCBI Taxonomy" id="2103"/>
    <lineage>
        <taxon>Bacteria</taxon>
        <taxon>Bacillati</taxon>
        <taxon>Mycoplasmatota</taxon>
        <taxon>Mollicutes</taxon>
        <taxon>Mycoplasmataceae</taxon>
        <taxon>Mycoplasma</taxon>
    </lineage>
</organism>
<evidence type="ECO:0000313" key="2">
    <source>
        <dbReference type="EMBL" id="KJQ45842.1"/>
    </source>
</evidence>
<dbReference type="EMBL" id="LAEW01000001">
    <property type="protein sequence ID" value="KJQ45842.1"/>
    <property type="molecule type" value="Genomic_DNA"/>
</dbReference>
<keyword evidence="1" id="KW-0812">Transmembrane</keyword>
<sequence>MLLMLVVKTELIVNLGVLGFGILFILLGLFLFWKQKNKNRYSFENQNRESKNAWEFVKKNFYLLVLTIGFLFIITAIITLITK</sequence>
<comment type="caution">
    <text evidence="3">The sequence shown here is derived from an EMBL/GenBank/DDBJ whole genome shotgun (WGS) entry which is preliminary data.</text>
</comment>
<dbReference type="RefSeq" id="WP_011167027.1">
    <property type="nucleotide sequence ID" value="NZ_CP010267.1"/>
</dbReference>
<dbReference type="OMA" id="KNAWEFT"/>
<accession>A0A7U5AZH3</accession>
<name>A0A7U5AZH3_MYCMY</name>
<evidence type="ECO:0000313" key="4">
    <source>
        <dbReference type="Proteomes" id="UP000033624"/>
    </source>
</evidence>
<feature type="transmembrane region" description="Helical" evidence="1">
    <location>
        <begin position="12"/>
        <end position="33"/>
    </location>
</feature>
<feature type="transmembrane region" description="Helical" evidence="1">
    <location>
        <begin position="61"/>
        <end position="81"/>
    </location>
</feature>
<reference evidence="3 4" key="1">
    <citation type="submission" date="2015-02" db="EMBL/GenBank/DDBJ databases">
        <title>Mycoplasma mycoides subsp. mycoides strain:B237 Genome sequencing.</title>
        <authorList>
            <person name="Fischer A."/>
            <person name="Santana-Cruz I."/>
            <person name="Schieck E."/>
            <person name="Gourle H."/>
            <person name="Lambert M."/>
            <person name="Nadendla S."/>
            <person name="Miller R.A."/>
            <person name="Weber J."/>
            <person name="Bongcam-Rudloff E."/>
            <person name="Vashee S."/>
            <person name="Frey J."/>
            <person name="Jores J."/>
        </authorList>
    </citation>
    <scope>NUCLEOTIDE SEQUENCE [LARGE SCALE GENOMIC DNA]</scope>
    <source>
        <strain evidence="3 4">B237</strain>
    </source>
</reference>
<protein>
    <submittedName>
        <fullName evidence="3">Membrane protein</fullName>
    </submittedName>
</protein>
<dbReference type="KEGG" id="mmyi:mycmycITA_00916"/>
<evidence type="ECO:0000313" key="3">
    <source>
        <dbReference type="EMBL" id="KJQ46152.1"/>
    </source>
</evidence>
<evidence type="ECO:0000256" key="1">
    <source>
        <dbReference type="SAM" id="Phobius"/>
    </source>
</evidence>
<dbReference type="KEGG" id="mmyi:mycmycITA_00903"/>
<keyword evidence="1" id="KW-0472">Membrane</keyword>
<dbReference type="Proteomes" id="UP000033624">
    <property type="component" value="Unassembled WGS sequence"/>
</dbReference>